<dbReference type="Proteomes" id="UP000242015">
    <property type="component" value="Unassembled WGS sequence"/>
</dbReference>
<sequence length="64" mass="7607">MNSRLSNLSEYLERRDSQAARGELDKKFFQSLESWIKKLSQVEFEVDEASKRELIIDLINKFIL</sequence>
<gene>
    <name evidence="1" type="ORF">B9Q04_18235</name>
</gene>
<reference evidence="1 2" key="1">
    <citation type="submission" date="2017-04" db="EMBL/GenBank/DDBJ databases">
        <title>Novel microbial lineages endemic to geothermal iron-oxide mats fill important gaps in the evolutionary history of Archaea.</title>
        <authorList>
            <person name="Jay Z.J."/>
            <person name="Beam J.P."/>
            <person name="Dlakic M."/>
            <person name="Rusch D.B."/>
            <person name="Kozubal M.A."/>
            <person name="Inskeep W.P."/>
        </authorList>
    </citation>
    <scope>NUCLEOTIDE SEQUENCE [LARGE SCALE GENOMIC DNA]</scope>
    <source>
        <strain evidence="1">BE_D</strain>
    </source>
</reference>
<evidence type="ECO:0000313" key="1">
    <source>
        <dbReference type="EMBL" id="PSO06021.1"/>
    </source>
</evidence>
<comment type="caution">
    <text evidence="1">The sequence shown here is derived from an EMBL/GenBank/DDBJ whole genome shotgun (WGS) entry which is preliminary data.</text>
</comment>
<evidence type="ECO:0000313" key="2">
    <source>
        <dbReference type="Proteomes" id="UP000242015"/>
    </source>
</evidence>
<proteinExistence type="predicted"/>
<organism evidence="1 2">
    <name type="scientific">Candidatus Marsarchaeota G2 archaeon BE_D</name>
    <dbReference type="NCBI Taxonomy" id="1978158"/>
    <lineage>
        <taxon>Archaea</taxon>
        <taxon>Candidatus Marsarchaeota</taxon>
        <taxon>Candidatus Marsarchaeota group 2</taxon>
    </lineage>
</organism>
<dbReference type="AlphaFoldDB" id="A0A2R6C544"/>
<dbReference type="EMBL" id="NEXF01000627">
    <property type="protein sequence ID" value="PSO06021.1"/>
    <property type="molecule type" value="Genomic_DNA"/>
</dbReference>
<name>A0A2R6C544_9ARCH</name>
<accession>A0A2R6C544</accession>
<protein>
    <submittedName>
        <fullName evidence="1">Uncharacterized protein</fullName>
    </submittedName>
</protein>